<sequence>MANAHDLARGHKRLRALIDFALDEGWRVVRTHGGHLKFTKPGCASIYTSSTASDHRAGLNARAQLRRADRQAQTTRGGMPPQESRRE</sequence>
<dbReference type="EMBL" id="VMNI01000010">
    <property type="protein sequence ID" value="TVO76176.1"/>
    <property type="molecule type" value="Genomic_DNA"/>
</dbReference>
<evidence type="ECO:0008006" key="4">
    <source>
        <dbReference type="Google" id="ProtNLM"/>
    </source>
</evidence>
<dbReference type="AlphaFoldDB" id="A0A557SFI1"/>
<comment type="caution">
    <text evidence="2">The sequence shown here is derived from an EMBL/GenBank/DDBJ whole genome shotgun (WGS) entry which is preliminary data.</text>
</comment>
<evidence type="ECO:0000313" key="3">
    <source>
        <dbReference type="Proteomes" id="UP000318349"/>
    </source>
</evidence>
<name>A0A557SFI1_9RHOO</name>
<reference evidence="2 3" key="1">
    <citation type="submission" date="2019-07" db="EMBL/GenBank/DDBJ databases">
        <title>The pathways for chlorine oxyanion respiration interact through the shared metabolite chlorate.</title>
        <authorList>
            <person name="Barnum T.P."/>
            <person name="Cheng Y."/>
            <person name="Hill K.A."/>
            <person name="Lucas L.N."/>
            <person name="Carlson H.K."/>
            <person name="Coates J.D."/>
        </authorList>
    </citation>
    <scope>NUCLEOTIDE SEQUENCE [LARGE SCALE GENOMIC DNA]</scope>
    <source>
        <strain evidence="2 3">SFB-1</strain>
    </source>
</reference>
<organism evidence="2 3">
    <name type="scientific">Denitromonas halophila</name>
    <dbReference type="NCBI Taxonomy" id="1629404"/>
    <lineage>
        <taxon>Bacteria</taxon>
        <taxon>Pseudomonadati</taxon>
        <taxon>Pseudomonadota</taxon>
        <taxon>Betaproteobacteria</taxon>
        <taxon>Rhodocyclales</taxon>
        <taxon>Zoogloeaceae</taxon>
        <taxon>Denitromonas</taxon>
    </lineage>
</organism>
<proteinExistence type="predicted"/>
<protein>
    <recommendedName>
        <fullName evidence="4">Type II toxin-antitoxin system HicA family toxin</fullName>
    </recommendedName>
</protein>
<feature type="region of interest" description="Disordered" evidence="1">
    <location>
        <begin position="65"/>
        <end position="87"/>
    </location>
</feature>
<accession>A0A557SFI1</accession>
<evidence type="ECO:0000256" key="1">
    <source>
        <dbReference type="SAM" id="MobiDB-lite"/>
    </source>
</evidence>
<evidence type="ECO:0000313" key="2">
    <source>
        <dbReference type="EMBL" id="TVO76176.1"/>
    </source>
</evidence>
<gene>
    <name evidence="2" type="ORF">FHP89_12050</name>
</gene>
<dbReference type="Proteomes" id="UP000318349">
    <property type="component" value="Unassembled WGS sequence"/>
</dbReference>